<accession>A0A2S5RG09</accession>
<evidence type="ECO:0000313" key="2">
    <source>
        <dbReference type="EMBL" id="PPE06228.1"/>
    </source>
</evidence>
<keyword evidence="3" id="KW-1185">Reference proteome</keyword>
<dbReference type="Proteomes" id="UP000239785">
    <property type="component" value="Unassembled WGS sequence"/>
</dbReference>
<name>A0A2S5RG09_9MOLU</name>
<reference evidence="2 3" key="1">
    <citation type="submission" date="2017-11" db="EMBL/GenBank/DDBJ databases">
        <title>Genome sequence of Mesoplasma corruscae ELCA-2 (ATCC 49579).</title>
        <authorList>
            <person name="Lo W.-S."/>
            <person name="Kuo C.-H."/>
        </authorList>
    </citation>
    <scope>NUCLEOTIDE SEQUENCE [LARGE SCALE GENOMIC DNA]</scope>
    <source>
        <strain evidence="2 3">ELCA-2</strain>
    </source>
</reference>
<dbReference type="RefSeq" id="WP_181021219.1">
    <property type="nucleotide sequence ID" value="NZ_PHNF01000002.1"/>
</dbReference>
<dbReference type="EMBL" id="PHNF01000002">
    <property type="protein sequence ID" value="PPE06228.1"/>
    <property type="molecule type" value="Genomic_DNA"/>
</dbReference>
<dbReference type="AlphaFoldDB" id="A0A2S5RG09"/>
<comment type="caution">
    <text evidence="2">The sequence shown here is derived from an EMBL/GenBank/DDBJ whole genome shotgun (WGS) entry which is preliminary data.</text>
</comment>
<keyword evidence="1" id="KW-1133">Transmembrane helix</keyword>
<feature type="transmembrane region" description="Helical" evidence="1">
    <location>
        <begin position="90"/>
        <end position="113"/>
    </location>
</feature>
<evidence type="ECO:0000313" key="3">
    <source>
        <dbReference type="Proteomes" id="UP000239785"/>
    </source>
</evidence>
<keyword evidence="1" id="KW-0812">Transmembrane</keyword>
<sequence>MKLKNEKWNESRNIVWNVLVIIVVGWLLIGAIEGIGFRHKIKNYYEQDQEDYYYTIYIVNLTKLGLYNSIINNTQVSIPSSLNVLNHDTYGLMVAGIVITFISALIPLTQFFFETNKENKTKKIKKVLFS</sequence>
<organism evidence="2 3">
    <name type="scientific">Mesoplasma corruscae</name>
    <dbReference type="NCBI Taxonomy" id="216874"/>
    <lineage>
        <taxon>Bacteria</taxon>
        <taxon>Bacillati</taxon>
        <taxon>Mycoplasmatota</taxon>
        <taxon>Mollicutes</taxon>
        <taxon>Entomoplasmatales</taxon>
        <taxon>Entomoplasmataceae</taxon>
        <taxon>Mesoplasma</taxon>
    </lineage>
</organism>
<proteinExistence type="predicted"/>
<protein>
    <submittedName>
        <fullName evidence="2">Uncharacterized protein</fullName>
    </submittedName>
</protein>
<gene>
    <name evidence="2" type="ORF">MCORR_v1c05320</name>
</gene>
<feature type="transmembrane region" description="Helical" evidence="1">
    <location>
        <begin position="14"/>
        <end position="32"/>
    </location>
</feature>
<evidence type="ECO:0000256" key="1">
    <source>
        <dbReference type="SAM" id="Phobius"/>
    </source>
</evidence>
<keyword evidence="1" id="KW-0472">Membrane</keyword>